<dbReference type="Gene3D" id="3.30.420.40">
    <property type="match status" value="2"/>
</dbReference>
<evidence type="ECO:0000313" key="10">
    <source>
        <dbReference type="Proteomes" id="UP000236735"/>
    </source>
</evidence>
<feature type="domain" description="Carbohydrate kinase FGGY C-terminal" evidence="8">
    <location>
        <begin position="258"/>
        <end position="447"/>
    </location>
</feature>
<evidence type="ECO:0000256" key="3">
    <source>
        <dbReference type="ARBA" id="ARBA00022741"/>
    </source>
</evidence>
<evidence type="ECO:0000259" key="8">
    <source>
        <dbReference type="Pfam" id="PF02782"/>
    </source>
</evidence>
<dbReference type="Pfam" id="PF00370">
    <property type="entry name" value="FGGY_N"/>
    <property type="match status" value="1"/>
</dbReference>
<evidence type="ECO:0000256" key="1">
    <source>
        <dbReference type="ARBA" id="ARBA00009156"/>
    </source>
</evidence>
<comment type="similarity">
    <text evidence="1">Belongs to the FGGY kinase family.</text>
</comment>
<evidence type="ECO:0000256" key="5">
    <source>
        <dbReference type="ARBA" id="ARBA00022840"/>
    </source>
</evidence>
<dbReference type="Pfam" id="PF02782">
    <property type="entry name" value="FGGY_C"/>
    <property type="match status" value="1"/>
</dbReference>
<gene>
    <name evidence="9" type="ORF">SAMN05216354_1765</name>
</gene>
<dbReference type="InterPro" id="IPR018484">
    <property type="entry name" value="FGGY_N"/>
</dbReference>
<dbReference type="EMBL" id="FNUV01000004">
    <property type="protein sequence ID" value="SEF82733.1"/>
    <property type="molecule type" value="Genomic_DNA"/>
</dbReference>
<protein>
    <submittedName>
        <fullName evidence="9">Rhamnulokinase</fullName>
    </submittedName>
</protein>
<dbReference type="InterPro" id="IPR050406">
    <property type="entry name" value="FGGY_Carb_Kinase"/>
</dbReference>
<reference evidence="9 10" key="1">
    <citation type="submission" date="2016-10" db="EMBL/GenBank/DDBJ databases">
        <authorList>
            <person name="de Groot N.N."/>
        </authorList>
    </citation>
    <scope>NUCLEOTIDE SEQUENCE [LARGE SCALE GENOMIC DNA]</scope>
    <source>
        <strain evidence="9 10">AR32</strain>
    </source>
</reference>
<dbReference type="GO" id="GO:0005524">
    <property type="term" value="F:ATP binding"/>
    <property type="evidence" value="ECO:0007669"/>
    <property type="project" value="UniProtKB-KW"/>
</dbReference>
<dbReference type="PANTHER" id="PTHR43095:SF2">
    <property type="entry name" value="GLUCONOKINASE"/>
    <property type="match status" value="1"/>
</dbReference>
<keyword evidence="3" id="KW-0547">Nucleotide-binding</keyword>
<proteinExistence type="inferred from homology"/>
<sequence length="493" mass="55351">MKNKKYFFAVDLGATSGRTIIGHIDNGKFNLEEVTRFPNNLIEQGGHFYWDIYALYLEIIKGLKEVARRGLEITSIGIDTWGVDFVCIGSDGAILRNPRAYRDPITFEAMDDYLAHVISKKEVYDITGIQFMNFNSLFQLYAMRREGNSALEHAEKILFVPDALSWMLTGQAVCEYTIASTSQLLDPRTKQLNERLLTSLQLTRENFGKMVNPGTVIGVLTEEVQKLTGLGAVPVIAVAGHDTASAVAAVPAKDENFAYLSSGTWSLMGIETKDAIINEQSYERNFTNEGGIGGTTRFLKNICGMWLYERCRTEWPEEVRKLSHPELQGSAMQVEPFRSIINPDDALFANPDSMIKAIQTYCRNTQQPVPETPAEICRCIFDSLALRYKQVFQWMQELAPFRLDVLHIIGGGSLNKYLNQFTANATGATVLAGPQECTAIGNIMLQAQTAGLVGDIWEMRQTIARSLELVRYEPTDEDAWNQAYEKYIKIINK</sequence>
<name>A0A1H5V682_XYLRU</name>
<feature type="domain" description="Carbohydrate kinase FGGY N-terminal" evidence="7">
    <location>
        <begin position="6"/>
        <end position="247"/>
    </location>
</feature>
<accession>A0A1H5V682</accession>
<dbReference type="GO" id="GO:0019301">
    <property type="term" value="P:rhamnose catabolic process"/>
    <property type="evidence" value="ECO:0007669"/>
    <property type="project" value="InterPro"/>
</dbReference>
<dbReference type="InterPro" id="IPR013449">
    <property type="entry name" value="Rhamnulokinase"/>
</dbReference>
<dbReference type="AlphaFoldDB" id="A0A1H5V682"/>
<evidence type="ECO:0000259" key="7">
    <source>
        <dbReference type="Pfam" id="PF00370"/>
    </source>
</evidence>
<dbReference type="InterPro" id="IPR043129">
    <property type="entry name" value="ATPase_NBD"/>
</dbReference>
<dbReference type="CDD" id="cd07771">
    <property type="entry name" value="ASKHA_NBD_FGGY_RhaB-like"/>
    <property type="match status" value="1"/>
</dbReference>
<dbReference type="SUPFAM" id="SSF53067">
    <property type="entry name" value="Actin-like ATPase domain"/>
    <property type="match status" value="2"/>
</dbReference>
<dbReference type="GO" id="GO:0008993">
    <property type="term" value="F:rhamnulokinase activity"/>
    <property type="evidence" value="ECO:0007669"/>
    <property type="project" value="InterPro"/>
</dbReference>
<dbReference type="Proteomes" id="UP000236735">
    <property type="component" value="Unassembled WGS sequence"/>
</dbReference>
<dbReference type="InterPro" id="IPR018485">
    <property type="entry name" value="FGGY_C"/>
</dbReference>
<dbReference type="PANTHER" id="PTHR43095">
    <property type="entry name" value="SUGAR KINASE"/>
    <property type="match status" value="1"/>
</dbReference>
<dbReference type="RefSeq" id="WP_103915702.1">
    <property type="nucleotide sequence ID" value="NZ_FNUV01000004.1"/>
</dbReference>
<evidence type="ECO:0000256" key="2">
    <source>
        <dbReference type="ARBA" id="ARBA00022679"/>
    </source>
</evidence>
<evidence type="ECO:0000256" key="6">
    <source>
        <dbReference type="ARBA" id="ARBA00023308"/>
    </source>
</evidence>
<keyword evidence="6" id="KW-0684">Rhamnose metabolism</keyword>
<evidence type="ECO:0000256" key="4">
    <source>
        <dbReference type="ARBA" id="ARBA00022777"/>
    </source>
</evidence>
<keyword evidence="5" id="KW-0067">ATP-binding</keyword>
<keyword evidence="2" id="KW-0808">Transferase</keyword>
<keyword evidence="4 9" id="KW-0418">Kinase</keyword>
<evidence type="ECO:0000313" key="9">
    <source>
        <dbReference type="EMBL" id="SEF82733.1"/>
    </source>
</evidence>
<organism evidence="9 10">
    <name type="scientific">Xylanibacter ruminicola</name>
    <name type="common">Prevotella ruminicola</name>
    <dbReference type="NCBI Taxonomy" id="839"/>
    <lineage>
        <taxon>Bacteria</taxon>
        <taxon>Pseudomonadati</taxon>
        <taxon>Bacteroidota</taxon>
        <taxon>Bacteroidia</taxon>
        <taxon>Bacteroidales</taxon>
        <taxon>Prevotellaceae</taxon>
        <taxon>Xylanibacter</taxon>
    </lineage>
</organism>